<evidence type="ECO:0000256" key="5">
    <source>
        <dbReference type="ARBA" id="ARBA00023004"/>
    </source>
</evidence>
<dbReference type="Gene3D" id="1.10.420.10">
    <property type="entry name" value="Peroxidase, domain 2"/>
    <property type="match status" value="1"/>
</dbReference>
<dbReference type="OrthoDB" id="2144714at2759"/>
<keyword evidence="1 7" id="KW-0575">Peroxidase</keyword>
<dbReference type="Pfam" id="PF00141">
    <property type="entry name" value="peroxidase"/>
    <property type="match status" value="1"/>
</dbReference>
<keyword evidence="8" id="KW-0732">Signal</keyword>
<dbReference type="InterPro" id="IPR010255">
    <property type="entry name" value="Haem_peroxidase_sf"/>
</dbReference>
<evidence type="ECO:0000256" key="7">
    <source>
        <dbReference type="RuleBase" id="RU363051"/>
    </source>
</evidence>
<dbReference type="GO" id="GO:0046872">
    <property type="term" value="F:metal ion binding"/>
    <property type="evidence" value="ECO:0007669"/>
    <property type="project" value="UniProtKB-UniRule"/>
</dbReference>
<evidence type="ECO:0000256" key="2">
    <source>
        <dbReference type="ARBA" id="ARBA00022617"/>
    </source>
</evidence>
<dbReference type="EC" id="1.11.1.-" evidence="7"/>
<protein>
    <recommendedName>
        <fullName evidence="7">Peroxidase</fullName>
        <ecNumber evidence="7">1.11.1.-</ecNumber>
    </recommendedName>
</protein>
<dbReference type="GO" id="GO:0000302">
    <property type="term" value="P:response to reactive oxygen species"/>
    <property type="evidence" value="ECO:0007669"/>
    <property type="project" value="TreeGrafter"/>
</dbReference>
<dbReference type="PROSITE" id="PS50873">
    <property type="entry name" value="PEROXIDASE_4"/>
    <property type="match status" value="1"/>
</dbReference>
<dbReference type="EMBL" id="JACAZI010000013">
    <property type="protein sequence ID" value="KAF7345939.1"/>
    <property type="molecule type" value="Genomic_DNA"/>
</dbReference>
<dbReference type="GO" id="GO:0034599">
    <property type="term" value="P:cellular response to oxidative stress"/>
    <property type="evidence" value="ECO:0007669"/>
    <property type="project" value="InterPro"/>
</dbReference>
<dbReference type="InterPro" id="IPR002016">
    <property type="entry name" value="Haem_peroxidase"/>
</dbReference>
<comment type="similarity">
    <text evidence="6">Belongs to the peroxidase family.</text>
</comment>
<evidence type="ECO:0000256" key="1">
    <source>
        <dbReference type="ARBA" id="ARBA00022559"/>
    </source>
</evidence>
<keyword evidence="11" id="KW-1185">Reference proteome</keyword>
<sequence>MLTVALLICLGTVSAYVWPSPQLDALESLRWDQAIDGFATFVDPCDQFAFDGNGNSGRSNTADWIRTAYHDMATYNVADGTGGMDASIRFSEEQARPENVGSGFNNINLKDAKAKCVVLLMNTLIVVAGPFSSRYVSIADVLALAAILAVDNCGGPEIPFRGGRVDAGEPNAPGVPQPQQDLDSHIAAFARQGFTQTEMISLVACGHTFGGVQHAVFPTIVPELNDPNNTESVAHFDSTFVHFDNNVATEYIAGTTQNPLVVGLNDTTNSDKRIFGSDGNVTMRSFADSPVLFASTCAELMGRMLDTVPSGVQLTDVVTPLPVKPDHISLILDGDTLQFSGDVRFWNLTEDPNRTVRLLWDDHLGGENNATLRFTQAVTGSGGRNTAVWYTFNPANQPFLSLDATAGITTMRFAVDNKLEDQGGLGFAAPDDVVFAASSCFIPNTNGIPTGRWDIAVRNDIKPTRVYLEYEIRDSVDRPIAQEIDVPPPCLAQQWERLLHMERRTHGDSGLQFLYRRCGSRWCQGHPKQRTANIQLLCLCLNFSATQLFCRGFCLGIFWGSHAGRRR</sequence>
<dbReference type="Proteomes" id="UP000620124">
    <property type="component" value="Unassembled WGS sequence"/>
</dbReference>
<keyword evidence="3" id="KW-0479">Metal-binding</keyword>
<dbReference type="AlphaFoldDB" id="A0A8H7CQ04"/>
<dbReference type="GO" id="GO:0004601">
    <property type="term" value="F:peroxidase activity"/>
    <property type="evidence" value="ECO:0007669"/>
    <property type="project" value="UniProtKB-KW"/>
</dbReference>
<feature type="domain" description="Plant heme peroxidase family profile" evidence="9">
    <location>
        <begin position="41"/>
        <end position="344"/>
    </location>
</feature>
<reference evidence="10" key="1">
    <citation type="submission" date="2020-05" db="EMBL/GenBank/DDBJ databases">
        <title>Mycena genomes resolve the evolution of fungal bioluminescence.</title>
        <authorList>
            <person name="Tsai I.J."/>
        </authorList>
    </citation>
    <scope>NUCLEOTIDE SEQUENCE</scope>
    <source>
        <strain evidence="10">CCC161011</strain>
    </source>
</reference>
<evidence type="ECO:0000256" key="3">
    <source>
        <dbReference type="ARBA" id="ARBA00022723"/>
    </source>
</evidence>
<evidence type="ECO:0000256" key="8">
    <source>
        <dbReference type="SAM" id="SignalP"/>
    </source>
</evidence>
<accession>A0A8H7CQ04</accession>
<evidence type="ECO:0000256" key="6">
    <source>
        <dbReference type="RuleBase" id="RU004241"/>
    </source>
</evidence>
<dbReference type="SUPFAM" id="SSF48113">
    <property type="entry name" value="Heme-dependent peroxidases"/>
    <property type="match status" value="1"/>
</dbReference>
<dbReference type="GO" id="GO:0042744">
    <property type="term" value="P:hydrogen peroxide catabolic process"/>
    <property type="evidence" value="ECO:0007669"/>
    <property type="project" value="TreeGrafter"/>
</dbReference>
<dbReference type="Gene3D" id="1.10.520.10">
    <property type="match status" value="1"/>
</dbReference>
<evidence type="ECO:0000256" key="4">
    <source>
        <dbReference type="ARBA" id="ARBA00023002"/>
    </source>
</evidence>
<dbReference type="PANTHER" id="PTHR31356:SF53">
    <property type="entry name" value="HEME PEROXIDASE"/>
    <property type="match status" value="1"/>
</dbReference>
<gene>
    <name evidence="10" type="ORF">MVEN_01616300</name>
</gene>
<evidence type="ECO:0000259" key="9">
    <source>
        <dbReference type="PROSITE" id="PS50873"/>
    </source>
</evidence>
<name>A0A8H7CQ04_9AGAR</name>
<dbReference type="PANTHER" id="PTHR31356">
    <property type="entry name" value="THYLAKOID LUMENAL 29 KDA PROTEIN, CHLOROPLASTIC-RELATED"/>
    <property type="match status" value="1"/>
</dbReference>
<feature type="chain" id="PRO_5034053878" description="Peroxidase" evidence="8">
    <location>
        <begin position="16"/>
        <end position="567"/>
    </location>
</feature>
<keyword evidence="2" id="KW-0349">Heme</keyword>
<keyword evidence="5" id="KW-0408">Iron</keyword>
<organism evidence="10 11">
    <name type="scientific">Mycena venus</name>
    <dbReference type="NCBI Taxonomy" id="2733690"/>
    <lineage>
        <taxon>Eukaryota</taxon>
        <taxon>Fungi</taxon>
        <taxon>Dikarya</taxon>
        <taxon>Basidiomycota</taxon>
        <taxon>Agaricomycotina</taxon>
        <taxon>Agaricomycetes</taxon>
        <taxon>Agaricomycetidae</taxon>
        <taxon>Agaricales</taxon>
        <taxon>Marasmiineae</taxon>
        <taxon>Mycenaceae</taxon>
        <taxon>Mycena</taxon>
    </lineage>
</organism>
<dbReference type="GO" id="GO:0020037">
    <property type="term" value="F:heme binding"/>
    <property type="evidence" value="ECO:0007669"/>
    <property type="project" value="UniProtKB-UniRule"/>
</dbReference>
<proteinExistence type="inferred from homology"/>
<evidence type="ECO:0000313" key="10">
    <source>
        <dbReference type="EMBL" id="KAF7345939.1"/>
    </source>
</evidence>
<evidence type="ECO:0000313" key="11">
    <source>
        <dbReference type="Proteomes" id="UP000620124"/>
    </source>
</evidence>
<keyword evidence="4 7" id="KW-0560">Oxidoreductase</keyword>
<dbReference type="InterPro" id="IPR044831">
    <property type="entry name" value="Ccp1-like"/>
</dbReference>
<feature type="signal peptide" evidence="8">
    <location>
        <begin position="1"/>
        <end position="15"/>
    </location>
</feature>
<comment type="caution">
    <text evidence="10">The sequence shown here is derived from an EMBL/GenBank/DDBJ whole genome shotgun (WGS) entry which is preliminary data.</text>
</comment>